<reference evidence="1 2" key="1">
    <citation type="submission" date="2013-08" db="EMBL/GenBank/DDBJ databases">
        <title>An opportunistic ruminal bacterium that causes liver abscesses in cattle.</title>
        <authorList>
            <person name="Benahmed F.H."/>
            <person name="Rasmussen M."/>
            <person name="Harbottle H."/>
            <person name="Soppet D."/>
            <person name="Nagaraja T.G."/>
            <person name="Davidson M."/>
        </authorList>
    </citation>
    <scope>NUCLEOTIDE SEQUENCE [LARGE SCALE GENOMIC DNA]</scope>
    <source>
        <strain evidence="1 2">B35</strain>
    </source>
</reference>
<dbReference type="SUPFAM" id="SSF48452">
    <property type="entry name" value="TPR-like"/>
    <property type="match status" value="1"/>
</dbReference>
<dbReference type="InterPro" id="IPR011990">
    <property type="entry name" value="TPR-like_helical_dom_sf"/>
</dbReference>
<evidence type="ECO:0000313" key="1">
    <source>
        <dbReference type="EMBL" id="KID49914.1"/>
    </source>
</evidence>
<dbReference type="RefSeq" id="WP_039121180.1">
    <property type="nucleotide sequence ID" value="NZ_AOJP01000011.1"/>
</dbReference>
<dbReference type="EMBL" id="AUZI01000010">
    <property type="protein sequence ID" value="KID49914.1"/>
    <property type="molecule type" value="Genomic_DNA"/>
</dbReference>
<name>A0A017H516_9FUSO</name>
<evidence type="ECO:0000313" key="2">
    <source>
        <dbReference type="Proteomes" id="UP000031184"/>
    </source>
</evidence>
<dbReference type="OrthoDB" id="361412at2"/>
<dbReference type="InterPro" id="IPR019734">
    <property type="entry name" value="TPR_rpt"/>
</dbReference>
<dbReference type="SMART" id="SM00028">
    <property type="entry name" value="TPR"/>
    <property type="match status" value="2"/>
</dbReference>
<dbReference type="Gene3D" id="1.25.40.10">
    <property type="entry name" value="Tetratricopeptide repeat domain"/>
    <property type="match status" value="1"/>
</dbReference>
<gene>
    <name evidence="1" type="ORF">C095_01975</name>
</gene>
<sequence length="102" mass="12033">MNSELYVKKAILQLSRKKEKEAVESLNKAIDLADDIVSVIQAYCILGEYYFIHRNYQEAFSYFSWILDRAEDLEEEFDDLLSEEINRADVLSELMERYSLHG</sequence>
<dbReference type="PATRIC" id="fig|1226633.4.peg.389"/>
<dbReference type="AlphaFoldDB" id="A0A017H516"/>
<dbReference type="PROSITE" id="PS50005">
    <property type="entry name" value="TPR"/>
    <property type="match status" value="1"/>
</dbReference>
<dbReference type="Proteomes" id="UP000031184">
    <property type="component" value="Unassembled WGS sequence"/>
</dbReference>
<comment type="caution">
    <text evidence="1">The sequence shown here is derived from an EMBL/GenBank/DDBJ whole genome shotgun (WGS) entry which is preliminary data.</text>
</comment>
<organism evidence="1 2">
    <name type="scientific">Fusobacterium necrophorum subsp. funduliforme B35</name>
    <dbReference type="NCBI Taxonomy" id="1226633"/>
    <lineage>
        <taxon>Bacteria</taxon>
        <taxon>Fusobacteriati</taxon>
        <taxon>Fusobacteriota</taxon>
        <taxon>Fusobacteriia</taxon>
        <taxon>Fusobacteriales</taxon>
        <taxon>Fusobacteriaceae</taxon>
        <taxon>Fusobacterium</taxon>
    </lineage>
</organism>
<proteinExistence type="predicted"/>
<protein>
    <submittedName>
        <fullName evidence="1">Uncharacterized protein</fullName>
    </submittedName>
</protein>
<accession>A0A017H516</accession>